<keyword evidence="3" id="KW-1185">Reference proteome</keyword>
<feature type="compositionally biased region" description="Low complexity" evidence="1">
    <location>
        <begin position="340"/>
        <end position="350"/>
    </location>
</feature>
<evidence type="ECO:0000313" key="2">
    <source>
        <dbReference type="Ensembl" id="ENSNGAP00000018038.1"/>
    </source>
</evidence>
<feature type="compositionally biased region" description="Basic and acidic residues" evidence="1">
    <location>
        <begin position="128"/>
        <end position="143"/>
    </location>
</feature>
<feature type="region of interest" description="Disordered" evidence="1">
    <location>
        <begin position="83"/>
        <end position="108"/>
    </location>
</feature>
<organism evidence="2 3">
    <name type="scientific">Nannospalax galili</name>
    <name type="common">Northern Israeli blind subterranean mole rat</name>
    <name type="synonym">Spalax galili</name>
    <dbReference type="NCBI Taxonomy" id="1026970"/>
    <lineage>
        <taxon>Eukaryota</taxon>
        <taxon>Metazoa</taxon>
        <taxon>Chordata</taxon>
        <taxon>Craniata</taxon>
        <taxon>Vertebrata</taxon>
        <taxon>Euteleostomi</taxon>
        <taxon>Mammalia</taxon>
        <taxon>Eutheria</taxon>
        <taxon>Euarchontoglires</taxon>
        <taxon>Glires</taxon>
        <taxon>Rodentia</taxon>
        <taxon>Myomorpha</taxon>
        <taxon>Muroidea</taxon>
        <taxon>Spalacidae</taxon>
        <taxon>Spalacinae</taxon>
        <taxon>Nannospalax</taxon>
    </lineage>
</organism>
<reference evidence="2" key="1">
    <citation type="submission" date="2025-08" db="UniProtKB">
        <authorList>
            <consortium name="Ensembl"/>
        </authorList>
    </citation>
    <scope>IDENTIFICATION</scope>
</reference>
<dbReference type="AlphaFoldDB" id="A0A8C6W9M2"/>
<feature type="compositionally biased region" description="Basic and acidic residues" evidence="1">
    <location>
        <begin position="174"/>
        <end position="191"/>
    </location>
</feature>
<feature type="compositionally biased region" description="Basic residues" evidence="1">
    <location>
        <begin position="290"/>
        <end position="306"/>
    </location>
</feature>
<feature type="compositionally biased region" description="Basic and acidic residues" evidence="1">
    <location>
        <begin position="352"/>
        <end position="362"/>
    </location>
</feature>
<feature type="region of interest" description="Disordered" evidence="1">
    <location>
        <begin position="267"/>
        <end position="404"/>
    </location>
</feature>
<evidence type="ECO:0000256" key="1">
    <source>
        <dbReference type="SAM" id="MobiDB-lite"/>
    </source>
</evidence>
<feature type="compositionally biased region" description="Polar residues" evidence="1">
    <location>
        <begin position="394"/>
        <end position="404"/>
    </location>
</feature>
<dbReference type="PANTHER" id="PTHR22435:SF0">
    <property type="entry name" value="PROTEIN BNIP5"/>
    <property type="match status" value="1"/>
</dbReference>
<dbReference type="Ensembl" id="ENSNGAT00000023680.1">
    <property type="protein sequence ID" value="ENSNGAP00000018038.1"/>
    <property type="gene ID" value="ENSNGAG00000018282.1"/>
</dbReference>
<reference evidence="2" key="2">
    <citation type="submission" date="2025-09" db="UniProtKB">
        <authorList>
            <consortium name="Ensembl"/>
        </authorList>
    </citation>
    <scope>IDENTIFICATION</scope>
</reference>
<proteinExistence type="predicted"/>
<dbReference type="InterPro" id="IPR031362">
    <property type="entry name" value="BNIP5"/>
</dbReference>
<dbReference type="Pfam" id="PF15661">
    <property type="entry name" value="CF222"/>
    <property type="match status" value="1"/>
</dbReference>
<feature type="region of interest" description="Disordered" evidence="1">
    <location>
        <begin position="424"/>
        <end position="523"/>
    </location>
</feature>
<dbReference type="Proteomes" id="UP000694381">
    <property type="component" value="Unassembled WGS sequence"/>
</dbReference>
<feature type="compositionally biased region" description="Low complexity" evidence="1">
    <location>
        <begin position="453"/>
        <end position="464"/>
    </location>
</feature>
<evidence type="ECO:0000313" key="3">
    <source>
        <dbReference type="Proteomes" id="UP000694381"/>
    </source>
</evidence>
<dbReference type="OMA" id="WTTSDWA"/>
<feature type="compositionally biased region" description="Low complexity" evidence="1">
    <location>
        <begin position="275"/>
        <end position="284"/>
    </location>
</feature>
<feature type="compositionally biased region" description="Basic and acidic residues" evidence="1">
    <location>
        <begin position="83"/>
        <end position="105"/>
    </location>
</feature>
<gene>
    <name evidence="2" type="primary">Bnip5</name>
</gene>
<name>A0A8C6W9M2_NANGA</name>
<accession>A0A8C6W9M2</accession>
<feature type="compositionally biased region" description="Basic residues" evidence="1">
    <location>
        <begin position="156"/>
        <end position="173"/>
    </location>
</feature>
<dbReference type="PANTHER" id="PTHR22435">
    <property type="entry name" value="CHROMOSOME 6 OPEN READING FRAME 222"/>
    <property type="match status" value="1"/>
</dbReference>
<protein>
    <submittedName>
        <fullName evidence="2">BCL2 interacting protein 5</fullName>
    </submittedName>
</protein>
<sequence>GSKSCRKGYTIVGVQGNSFGLSPAQPLSLDRWQVPRKDTQTSNGQCLSRRVLRRTASDGASCSRSPSHFAEAQGTVAAALSLEDTREFLPSEQRPPEDPKKDKVPKQAQQSWLKVVLNFLLLRTGLEEPREKASRKSKGKEEPTEVTEAAEEPAPRKKAQEKKTSRKKHNHRKPGAEEPKRTQDPDAKDQEDLLPSLTAALQAEEVDLEPARRGGLDSDFLQSLPMERCCAGISDSSPGLSSEDILQKPDQEEVIRRIVELLKKAGDQWEEEEVQIPQPEEAVQNPAPPARKKSQEKKPSLKKLSLKKPASEEPGRAGADVALSPEPRPRRPGFLPLCVSSHWTSTSSSHATLEEPRVHEALSTDGGVSHPSELPTPAGFQGPPEELLLDKASESSQYPTPQTHLMTLDGEAQPQVQEAVEKLTPACKKKKPNLRRAFSHKKHSSKESKKTEAAGLSGAASSEARPPKRHGFLPMCVGGHRASVSSGSESLEFQEPQAAGGRPAGLSEAQPQSRSHTLDEGPPLEGDCESKEFIIHSLVALLQEVDGELGSQIQRRPSFKKFFYQFSDTSLRKLVATLHSQRACLLAEDRSLASRPSPCAFGSLNKFAANHSCAICTLMQSRGNYRGHSYAHFLSRKAQQVREREGKMHHHGARGSRS</sequence>
<feature type="compositionally biased region" description="Basic residues" evidence="1">
    <location>
        <begin position="427"/>
        <end position="444"/>
    </location>
</feature>
<feature type="region of interest" description="Disordered" evidence="1">
    <location>
        <begin position="128"/>
        <end position="251"/>
    </location>
</feature>
<dbReference type="GeneTree" id="ENSGT00390000001176"/>